<dbReference type="Gene3D" id="3.60.10.10">
    <property type="entry name" value="Endonuclease/exonuclease/phosphatase"/>
    <property type="match status" value="1"/>
</dbReference>
<name>A0A8C5GE34_GOUWI</name>
<dbReference type="InterPro" id="IPR036691">
    <property type="entry name" value="Endo/exonu/phosph_ase_sf"/>
</dbReference>
<reference evidence="1" key="1">
    <citation type="submission" date="2020-06" db="EMBL/GenBank/DDBJ databases">
        <authorList>
            <consortium name="Wellcome Sanger Institute Data Sharing"/>
        </authorList>
    </citation>
    <scope>NUCLEOTIDE SEQUENCE [LARGE SCALE GENOMIC DNA]</scope>
</reference>
<dbReference type="Ensembl" id="ENSGWIT00000031570.1">
    <property type="protein sequence ID" value="ENSGWIP00000028910.1"/>
    <property type="gene ID" value="ENSGWIG00000015137.1"/>
</dbReference>
<dbReference type="SUPFAM" id="SSF56219">
    <property type="entry name" value="DNase I-like"/>
    <property type="match status" value="1"/>
</dbReference>
<evidence type="ECO:0000313" key="2">
    <source>
        <dbReference type="Proteomes" id="UP000694680"/>
    </source>
</evidence>
<keyword evidence="2" id="KW-1185">Reference proteome</keyword>
<dbReference type="AlphaFoldDB" id="A0A8C5GE34"/>
<dbReference type="Proteomes" id="UP000694680">
    <property type="component" value="Chromosome 22"/>
</dbReference>
<reference evidence="1" key="3">
    <citation type="submission" date="2025-09" db="UniProtKB">
        <authorList>
            <consortium name="Ensembl"/>
        </authorList>
    </citation>
    <scope>IDENTIFICATION</scope>
</reference>
<accession>A0A8C5GE34</accession>
<evidence type="ECO:0000313" key="1">
    <source>
        <dbReference type="Ensembl" id="ENSGWIP00000028910.1"/>
    </source>
</evidence>
<sequence length="105" mass="11825">IILLSKCHGKCFTILNLYAPNNDDPEFFHRVFLELSDLSADSSLIMGEDFNLALNTSLDRSNKCPNTKPSRSAKVLMNYMDDLGIGDVWRLNNPTKKIHLLLPCA</sequence>
<organism evidence="1 2">
    <name type="scientific">Gouania willdenowi</name>
    <name type="common">Blunt-snouted clingfish</name>
    <name type="synonym">Lepadogaster willdenowi</name>
    <dbReference type="NCBI Taxonomy" id="441366"/>
    <lineage>
        <taxon>Eukaryota</taxon>
        <taxon>Metazoa</taxon>
        <taxon>Chordata</taxon>
        <taxon>Craniata</taxon>
        <taxon>Vertebrata</taxon>
        <taxon>Euteleostomi</taxon>
        <taxon>Actinopterygii</taxon>
        <taxon>Neopterygii</taxon>
        <taxon>Teleostei</taxon>
        <taxon>Neoteleostei</taxon>
        <taxon>Acanthomorphata</taxon>
        <taxon>Ovalentaria</taxon>
        <taxon>Blenniimorphae</taxon>
        <taxon>Blenniiformes</taxon>
        <taxon>Gobiesocoidei</taxon>
        <taxon>Gobiesocidae</taxon>
        <taxon>Gobiesocinae</taxon>
        <taxon>Gouania</taxon>
    </lineage>
</organism>
<proteinExistence type="predicted"/>
<reference evidence="1" key="2">
    <citation type="submission" date="2025-08" db="UniProtKB">
        <authorList>
            <consortium name="Ensembl"/>
        </authorList>
    </citation>
    <scope>IDENTIFICATION</scope>
</reference>
<evidence type="ECO:0008006" key="3">
    <source>
        <dbReference type="Google" id="ProtNLM"/>
    </source>
</evidence>
<protein>
    <recommendedName>
        <fullName evidence="3">Endonuclease/exonuclease/phosphatase domain-containing protein</fullName>
    </recommendedName>
</protein>